<dbReference type="PANTHER" id="PTHR37808">
    <property type="entry name" value="SPORE GERMINATION PROTEIN-LIKE PROTEIN YDZR-RELATED"/>
    <property type="match status" value="1"/>
</dbReference>
<dbReference type="EMBL" id="JAGVRK010000001">
    <property type="protein sequence ID" value="MBS2970339.1"/>
    <property type="molecule type" value="Genomic_DNA"/>
</dbReference>
<proteinExistence type="predicted"/>
<dbReference type="RefSeq" id="WP_211560428.1">
    <property type="nucleotide sequence ID" value="NZ_JAGVRK010000001.1"/>
</dbReference>
<dbReference type="Proteomes" id="UP000682403">
    <property type="component" value="Unassembled WGS sequence"/>
</dbReference>
<comment type="caution">
    <text evidence="1">The sequence shown here is derived from an EMBL/GenBank/DDBJ whole genome shotgun (WGS) entry which is preliminary data.</text>
</comment>
<reference evidence="1 2" key="1">
    <citation type="submission" date="2021-04" db="EMBL/GenBank/DDBJ databases">
        <title>Metabacillus sp. strain KIGAM252 whole genome sequence.</title>
        <authorList>
            <person name="Seo M.-J."/>
            <person name="Cho E.-S."/>
            <person name="Hwang C.Y."/>
            <person name="Yoon D.J."/>
        </authorList>
    </citation>
    <scope>NUCLEOTIDE SEQUENCE [LARGE SCALE GENOMIC DNA]</scope>
    <source>
        <strain evidence="1 2">KIGAM252</strain>
    </source>
</reference>
<evidence type="ECO:0000313" key="2">
    <source>
        <dbReference type="Proteomes" id="UP000682403"/>
    </source>
</evidence>
<dbReference type="Pfam" id="PF10676">
    <property type="entry name" value="gerPA"/>
    <property type="match status" value="1"/>
</dbReference>
<gene>
    <name evidence="1" type="ORF">J9317_16450</name>
</gene>
<organism evidence="1 2">
    <name type="scientific">Metabacillus flavus</name>
    <dbReference type="NCBI Taxonomy" id="2823519"/>
    <lineage>
        <taxon>Bacteria</taxon>
        <taxon>Bacillati</taxon>
        <taxon>Bacillota</taxon>
        <taxon>Bacilli</taxon>
        <taxon>Bacillales</taxon>
        <taxon>Bacillaceae</taxon>
        <taxon>Metabacillus</taxon>
    </lineage>
</organism>
<sequence length="71" mass="7301">MPAFVGPMEVESVSGVFKVGDTFTISPKSVLKAAVGAGALSNGDGNQLVNSRNLTNDYDADVIDQTDALNA</sequence>
<dbReference type="PANTHER" id="PTHR37808:SF3">
    <property type="entry name" value="SPORE GERMINATION PROTEIN GERPA-RELATED"/>
    <property type="match status" value="1"/>
</dbReference>
<evidence type="ECO:0000313" key="1">
    <source>
        <dbReference type="EMBL" id="MBS2970339.1"/>
    </source>
</evidence>
<keyword evidence="2" id="KW-1185">Reference proteome</keyword>
<dbReference type="InterPro" id="IPR019618">
    <property type="entry name" value="Spore_germination_GerPA"/>
</dbReference>
<name>A0ABS5LIZ4_9BACI</name>
<protein>
    <submittedName>
        <fullName evidence="1">Spore germination protein</fullName>
    </submittedName>
</protein>
<accession>A0ABS5LIZ4</accession>